<name>A0A1F6AXP7_9BACT</name>
<evidence type="ECO:0000259" key="1">
    <source>
        <dbReference type="Pfam" id="PF14213"/>
    </source>
</evidence>
<organism evidence="2 3">
    <name type="scientific">Candidatus Gottesmanbacteria bacterium RIFCSPLOWO2_01_FULL_46_9</name>
    <dbReference type="NCBI Taxonomy" id="1798394"/>
    <lineage>
        <taxon>Bacteria</taxon>
        <taxon>Candidatus Gottesmaniibacteriota</taxon>
    </lineage>
</organism>
<dbReference type="Proteomes" id="UP000176450">
    <property type="component" value="Unassembled WGS sequence"/>
</dbReference>
<dbReference type="Pfam" id="PF14213">
    <property type="entry name" value="DUF4325"/>
    <property type="match status" value="1"/>
</dbReference>
<gene>
    <name evidence="2" type="ORF">A3A63_03700</name>
</gene>
<comment type="caution">
    <text evidence="2">The sequence shown here is derived from an EMBL/GenBank/DDBJ whole genome shotgun (WGS) entry which is preliminary data.</text>
</comment>
<evidence type="ECO:0000313" key="3">
    <source>
        <dbReference type="Proteomes" id="UP000176450"/>
    </source>
</evidence>
<accession>A0A1F6AXP7</accession>
<protein>
    <recommendedName>
        <fullName evidence="1">DUF4325 domain-containing protein</fullName>
    </recommendedName>
</protein>
<dbReference type="AlphaFoldDB" id="A0A1F6AXP7"/>
<dbReference type="EMBL" id="MFJX01000075">
    <property type="protein sequence ID" value="OGG29272.1"/>
    <property type="molecule type" value="Genomic_DNA"/>
</dbReference>
<evidence type="ECO:0000313" key="2">
    <source>
        <dbReference type="EMBL" id="OGG29272.1"/>
    </source>
</evidence>
<proteinExistence type="predicted"/>
<sequence>MKTIKIFNLAGDFAENKDVARDIRINLITPTIKRGGEVVLDFAKVESVTQSFVHALLSEVMREFSTEILDKIAFKNCNDTVKGIVNIVVDYMQS</sequence>
<dbReference type="InterPro" id="IPR025474">
    <property type="entry name" value="DUF4325"/>
</dbReference>
<feature type="domain" description="DUF4325" evidence="1">
    <location>
        <begin position="20"/>
        <end position="82"/>
    </location>
</feature>
<reference evidence="2 3" key="1">
    <citation type="journal article" date="2016" name="Nat. Commun.">
        <title>Thousands of microbial genomes shed light on interconnected biogeochemical processes in an aquifer system.</title>
        <authorList>
            <person name="Anantharaman K."/>
            <person name="Brown C.T."/>
            <person name="Hug L.A."/>
            <person name="Sharon I."/>
            <person name="Castelle C.J."/>
            <person name="Probst A.J."/>
            <person name="Thomas B.C."/>
            <person name="Singh A."/>
            <person name="Wilkins M.J."/>
            <person name="Karaoz U."/>
            <person name="Brodie E.L."/>
            <person name="Williams K.H."/>
            <person name="Hubbard S.S."/>
            <person name="Banfield J.F."/>
        </authorList>
    </citation>
    <scope>NUCLEOTIDE SEQUENCE [LARGE SCALE GENOMIC DNA]</scope>
</reference>